<dbReference type="InterPro" id="IPR015421">
    <property type="entry name" value="PyrdxlP-dep_Trfase_major"/>
</dbReference>
<evidence type="ECO:0000259" key="14">
    <source>
        <dbReference type="Pfam" id="PF00464"/>
    </source>
</evidence>
<dbReference type="UniPathway" id="UPA00193"/>
<feature type="domain" description="Serine hydroxymethyltransferase-like" evidence="14">
    <location>
        <begin position="4"/>
        <end position="379"/>
    </location>
</feature>
<dbReference type="GO" id="GO:0008168">
    <property type="term" value="F:methyltransferase activity"/>
    <property type="evidence" value="ECO:0007669"/>
    <property type="project" value="UniProtKB-KW"/>
</dbReference>
<dbReference type="GO" id="GO:0005829">
    <property type="term" value="C:cytosol"/>
    <property type="evidence" value="ECO:0007669"/>
    <property type="project" value="TreeGrafter"/>
</dbReference>
<keyword evidence="15" id="KW-0489">Methyltransferase</keyword>
<organism evidence="15 16">
    <name type="scientific">Alteribacillus iranensis</name>
    <dbReference type="NCBI Taxonomy" id="930128"/>
    <lineage>
        <taxon>Bacteria</taxon>
        <taxon>Bacillati</taxon>
        <taxon>Bacillota</taxon>
        <taxon>Bacilli</taxon>
        <taxon>Bacillales</taxon>
        <taxon>Bacillaceae</taxon>
        <taxon>Alteribacillus</taxon>
    </lineage>
</organism>
<evidence type="ECO:0000256" key="3">
    <source>
        <dbReference type="ARBA" id="ARBA00004496"/>
    </source>
</evidence>
<evidence type="ECO:0000256" key="5">
    <source>
        <dbReference type="ARBA" id="ARBA00011738"/>
    </source>
</evidence>
<dbReference type="Proteomes" id="UP000199516">
    <property type="component" value="Unassembled WGS sequence"/>
</dbReference>
<comment type="catalytic activity">
    <reaction evidence="1 12">
        <text>(6R)-5,10-methylene-5,6,7,8-tetrahydrofolate + glycine + H2O = (6S)-5,6,7,8-tetrahydrofolate + L-serine</text>
        <dbReference type="Rhea" id="RHEA:15481"/>
        <dbReference type="ChEBI" id="CHEBI:15377"/>
        <dbReference type="ChEBI" id="CHEBI:15636"/>
        <dbReference type="ChEBI" id="CHEBI:33384"/>
        <dbReference type="ChEBI" id="CHEBI:57305"/>
        <dbReference type="ChEBI" id="CHEBI:57453"/>
        <dbReference type="EC" id="2.1.2.1"/>
    </reaction>
</comment>
<feature type="site" description="Plays an important role in substrate specificity" evidence="12">
    <location>
        <position position="225"/>
    </location>
</feature>
<keyword evidence="6 12" id="KW-0963">Cytoplasm</keyword>
<dbReference type="PANTHER" id="PTHR11680">
    <property type="entry name" value="SERINE HYDROXYMETHYLTRANSFERASE"/>
    <property type="match status" value="1"/>
</dbReference>
<comment type="cofactor">
    <cofactor evidence="2 12 13">
        <name>pyridoxal 5'-phosphate</name>
        <dbReference type="ChEBI" id="CHEBI:597326"/>
    </cofactor>
</comment>
<feature type="binding site" evidence="12">
    <location>
        <position position="240"/>
    </location>
    <ligand>
        <name>(6S)-5,6,7,8-tetrahydrofolate</name>
        <dbReference type="ChEBI" id="CHEBI:57453"/>
    </ligand>
</feature>
<dbReference type="GO" id="GO:0035999">
    <property type="term" value="P:tetrahydrofolate interconversion"/>
    <property type="evidence" value="ECO:0007669"/>
    <property type="project" value="UniProtKB-UniRule"/>
</dbReference>
<evidence type="ECO:0000256" key="7">
    <source>
        <dbReference type="ARBA" id="ARBA00022563"/>
    </source>
</evidence>
<keyword evidence="8 12" id="KW-0028">Amino-acid biosynthesis</keyword>
<evidence type="ECO:0000256" key="8">
    <source>
        <dbReference type="ARBA" id="ARBA00022605"/>
    </source>
</evidence>
<feature type="binding site" evidence="12">
    <location>
        <begin position="121"/>
        <end position="123"/>
    </location>
    <ligand>
        <name>(6S)-5,6,7,8-tetrahydrofolate</name>
        <dbReference type="ChEBI" id="CHEBI:57453"/>
    </ligand>
</feature>
<comment type="similarity">
    <text evidence="4 12">Belongs to the SHMT family.</text>
</comment>
<feature type="modified residue" description="N6-(pyridoxal phosphate)lysine" evidence="12 13">
    <location>
        <position position="226"/>
    </location>
</feature>
<dbReference type="GO" id="GO:0019264">
    <property type="term" value="P:glycine biosynthetic process from serine"/>
    <property type="evidence" value="ECO:0007669"/>
    <property type="project" value="UniProtKB-UniRule"/>
</dbReference>
<gene>
    <name evidence="12" type="primary">glyA</name>
    <name evidence="15" type="ORF">SAMN05192532_102595</name>
</gene>
<evidence type="ECO:0000256" key="13">
    <source>
        <dbReference type="PIRSR" id="PIRSR000412-50"/>
    </source>
</evidence>
<sequence>MDSLKKQDPSVFGAIQDELQRQRDKIELIASENFVSQAVMEAQGSVLTNKYAEGYPGRRYYGGCEYVDVVEDLARDRAKEIFGADHVNVQPHSGAQANMAVYFTALEHGDTVLGMNLSHGGHLTHGSPVNFSGVQYNFVEYGVTKEDQTIDYDIVREAAKEHQPKMIVAGASAYPREINFEKFREIADEVGAYLMVDMAHIAGLVATGIHPNPVPHAHFVTTTTHKTLRGPRGGMVLCKEEFAKKIDKSVFPGLQGGPLMHVIAAKAVAFGEALQDDFKTYTQNIVKNAKKLGETLKREGIDLVSGGTDNHLLLLDLQSLNVTGKVAEKALDEAGLTTNKNAIPFDPESPFVTSGIRIGTAAVTSRGFGEQEMEEVGSIMALVLKNHDNEEKLKEAAERVDALTAKFPMYPEL</sequence>
<dbReference type="GO" id="GO:0004372">
    <property type="term" value="F:glycine hydroxymethyltransferase activity"/>
    <property type="evidence" value="ECO:0007669"/>
    <property type="project" value="UniProtKB-UniRule"/>
</dbReference>
<dbReference type="Gene3D" id="3.90.1150.10">
    <property type="entry name" value="Aspartate Aminotransferase, domain 1"/>
    <property type="match status" value="1"/>
</dbReference>
<name>A0A1I2C002_9BACI</name>
<evidence type="ECO:0000256" key="4">
    <source>
        <dbReference type="ARBA" id="ARBA00006376"/>
    </source>
</evidence>
<dbReference type="EMBL" id="FONT01000002">
    <property type="protein sequence ID" value="SFE61448.1"/>
    <property type="molecule type" value="Genomic_DNA"/>
</dbReference>
<keyword evidence="10 12" id="KW-0663">Pyridoxal phosphate</keyword>
<dbReference type="NCBIfam" id="NF000586">
    <property type="entry name" value="PRK00011.1"/>
    <property type="match status" value="1"/>
</dbReference>
<dbReference type="UniPathway" id="UPA00288">
    <property type="reaction ID" value="UER01023"/>
</dbReference>
<evidence type="ECO:0000256" key="2">
    <source>
        <dbReference type="ARBA" id="ARBA00001933"/>
    </source>
</evidence>
<dbReference type="InterPro" id="IPR001085">
    <property type="entry name" value="Ser_HO-MeTrfase"/>
</dbReference>
<evidence type="ECO:0000313" key="15">
    <source>
        <dbReference type="EMBL" id="SFE61448.1"/>
    </source>
</evidence>
<keyword evidence="16" id="KW-1185">Reference proteome</keyword>
<dbReference type="PIRSF" id="PIRSF000412">
    <property type="entry name" value="SHMT"/>
    <property type="match status" value="1"/>
</dbReference>
<evidence type="ECO:0000256" key="11">
    <source>
        <dbReference type="ARBA" id="ARBA00054606"/>
    </source>
</evidence>
<dbReference type="GO" id="GO:0032259">
    <property type="term" value="P:methylation"/>
    <property type="evidence" value="ECO:0007669"/>
    <property type="project" value="UniProtKB-KW"/>
</dbReference>
<comment type="function">
    <text evidence="11">Catalyzes the reversible interconversion of serine and glycine with tetrahydrofolate (THF) serving as the one-carbon carrier. This reaction serves as the major source of one-carbon groups required for the biosynthesis of purines, thymidylate, methionine, and other important biomolecules. Also exhibits THF-independent aldolase activity toward beta-hydroxyamino acids, producing glycine and aldehydes, via a retro-aldol mechanism. Thus, is able to catalyze the cleavage of L-allo-threonine.</text>
</comment>
<dbReference type="GO" id="GO:0030170">
    <property type="term" value="F:pyridoxal phosphate binding"/>
    <property type="evidence" value="ECO:0007669"/>
    <property type="project" value="UniProtKB-UniRule"/>
</dbReference>
<comment type="pathway">
    <text evidence="12">One-carbon metabolism; tetrahydrofolate interconversion.</text>
</comment>
<evidence type="ECO:0000256" key="10">
    <source>
        <dbReference type="ARBA" id="ARBA00022898"/>
    </source>
</evidence>
<reference evidence="15 16" key="1">
    <citation type="submission" date="2016-10" db="EMBL/GenBank/DDBJ databases">
        <authorList>
            <person name="de Groot N.N."/>
        </authorList>
    </citation>
    <scope>NUCLEOTIDE SEQUENCE [LARGE SCALE GENOMIC DNA]</scope>
    <source>
        <strain evidence="15 16">DSM 23995</strain>
    </source>
</reference>
<dbReference type="PANTHER" id="PTHR11680:SF35">
    <property type="entry name" value="SERINE HYDROXYMETHYLTRANSFERASE 1"/>
    <property type="match status" value="1"/>
</dbReference>
<accession>A0A1I2C002</accession>
<evidence type="ECO:0000313" key="16">
    <source>
        <dbReference type="Proteomes" id="UP000199516"/>
    </source>
</evidence>
<dbReference type="Pfam" id="PF00464">
    <property type="entry name" value="SHMT"/>
    <property type="match status" value="1"/>
</dbReference>
<dbReference type="CDD" id="cd00378">
    <property type="entry name" value="SHMT"/>
    <property type="match status" value="1"/>
</dbReference>
<dbReference type="InterPro" id="IPR049943">
    <property type="entry name" value="Ser_HO-MeTrfase-like"/>
</dbReference>
<comment type="subcellular location">
    <subcellularLocation>
        <location evidence="3 12">Cytoplasm</location>
    </subcellularLocation>
</comment>
<evidence type="ECO:0000256" key="12">
    <source>
        <dbReference type="HAMAP-Rule" id="MF_00051"/>
    </source>
</evidence>
<evidence type="ECO:0000256" key="1">
    <source>
        <dbReference type="ARBA" id="ARBA00001528"/>
    </source>
</evidence>
<feature type="binding site" evidence="12">
    <location>
        <begin position="349"/>
        <end position="351"/>
    </location>
    <ligand>
        <name>(6S)-5,6,7,8-tetrahydrofolate</name>
        <dbReference type="ChEBI" id="CHEBI:57453"/>
    </ligand>
</feature>
<dbReference type="SUPFAM" id="SSF53383">
    <property type="entry name" value="PLP-dependent transferases"/>
    <property type="match status" value="1"/>
</dbReference>
<evidence type="ECO:0000256" key="6">
    <source>
        <dbReference type="ARBA" id="ARBA00022490"/>
    </source>
</evidence>
<dbReference type="InterPro" id="IPR039429">
    <property type="entry name" value="SHMT-like_dom"/>
</dbReference>
<evidence type="ECO:0000256" key="9">
    <source>
        <dbReference type="ARBA" id="ARBA00022679"/>
    </source>
</evidence>
<protein>
    <recommendedName>
        <fullName evidence="12">Serine hydroxymethyltransferase</fullName>
        <shortName evidence="12">SHMT</shortName>
        <shortName evidence="12">Serine methylase</shortName>
        <ecNumber evidence="12">2.1.2.1</ecNumber>
    </recommendedName>
</protein>
<dbReference type="Gene3D" id="3.40.640.10">
    <property type="entry name" value="Type I PLP-dependent aspartate aminotransferase-like (Major domain)"/>
    <property type="match status" value="1"/>
</dbReference>
<dbReference type="RefSeq" id="WP_091659378.1">
    <property type="nucleotide sequence ID" value="NZ_FONT01000002.1"/>
</dbReference>
<dbReference type="FunFam" id="3.90.1150.10:FF:000003">
    <property type="entry name" value="Serine hydroxymethyltransferase"/>
    <property type="match status" value="1"/>
</dbReference>
<dbReference type="PROSITE" id="PS00096">
    <property type="entry name" value="SHMT"/>
    <property type="match status" value="1"/>
</dbReference>
<dbReference type="HAMAP" id="MF_00051">
    <property type="entry name" value="SHMT"/>
    <property type="match status" value="1"/>
</dbReference>
<feature type="binding site" evidence="12">
    <location>
        <position position="117"/>
    </location>
    <ligand>
        <name>(6S)-5,6,7,8-tetrahydrofolate</name>
        <dbReference type="ChEBI" id="CHEBI:57453"/>
    </ligand>
</feature>
<keyword evidence="9 12" id="KW-0808">Transferase</keyword>
<dbReference type="AlphaFoldDB" id="A0A1I2C002"/>
<dbReference type="InterPro" id="IPR015424">
    <property type="entry name" value="PyrdxlP-dep_Trfase"/>
</dbReference>
<dbReference type="InterPro" id="IPR015422">
    <property type="entry name" value="PyrdxlP-dep_Trfase_small"/>
</dbReference>
<dbReference type="STRING" id="930128.SAMN05192532_102595"/>
<dbReference type="FunFam" id="3.40.640.10:FF:000001">
    <property type="entry name" value="Serine hydroxymethyltransferase"/>
    <property type="match status" value="1"/>
</dbReference>
<comment type="pathway">
    <text evidence="12">Amino-acid biosynthesis; glycine biosynthesis; glycine from L-serine: step 1/1.</text>
</comment>
<dbReference type="OrthoDB" id="9803846at2"/>
<keyword evidence="7 12" id="KW-0554">One-carbon metabolism</keyword>
<dbReference type="EC" id="2.1.2.1" evidence="12"/>
<proteinExistence type="inferred from homology"/>
<dbReference type="InterPro" id="IPR019798">
    <property type="entry name" value="Ser_HO-MeTrfase_PLP_BS"/>
</dbReference>
<comment type="subunit">
    <text evidence="5 12">Homodimer.</text>
</comment>